<gene>
    <name evidence="1" type="ORF">BZ3500_MVSOF-1268-A1-R1_CHR2-2G04956</name>
</gene>
<protein>
    <submittedName>
        <fullName evidence="1">BZ3500_MvSof-1268-A1-R1_Chr2-2g04956 protein</fullName>
    </submittedName>
</protein>
<name>A0A2X0N0W6_9BASI</name>
<organism evidence="1 2">
    <name type="scientific">Microbotryum saponariae</name>
    <dbReference type="NCBI Taxonomy" id="289078"/>
    <lineage>
        <taxon>Eukaryota</taxon>
        <taxon>Fungi</taxon>
        <taxon>Dikarya</taxon>
        <taxon>Basidiomycota</taxon>
        <taxon>Pucciniomycotina</taxon>
        <taxon>Microbotryomycetes</taxon>
        <taxon>Microbotryales</taxon>
        <taxon>Microbotryaceae</taxon>
        <taxon>Microbotryum</taxon>
    </lineage>
</organism>
<dbReference type="OrthoDB" id="2641892at2759"/>
<dbReference type="Proteomes" id="UP000249723">
    <property type="component" value="Unassembled WGS sequence"/>
</dbReference>
<reference evidence="2" key="1">
    <citation type="submission" date="2016-10" db="EMBL/GenBank/DDBJ databases">
        <authorList>
            <person name="Jeantristanb JTB J.-T."/>
            <person name="Ricardo R."/>
        </authorList>
    </citation>
    <scope>NUCLEOTIDE SEQUENCE [LARGE SCALE GENOMIC DNA]</scope>
</reference>
<proteinExistence type="predicted"/>
<keyword evidence="2" id="KW-1185">Reference proteome</keyword>
<evidence type="ECO:0000313" key="1">
    <source>
        <dbReference type="EMBL" id="SCZ87490.1"/>
    </source>
</evidence>
<dbReference type="EMBL" id="FMWP01000010">
    <property type="protein sequence ID" value="SCZ87490.1"/>
    <property type="molecule type" value="Genomic_DNA"/>
</dbReference>
<accession>A0A2X0N0W6</accession>
<evidence type="ECO:0000313" key="2">
    <source>
        <dbReference type="Proteomes" id="UP000249723"/>
    </source>
</evidence>
<sequence>MSIGEQVEYFRDRAILAPKNSQVDQINDMVFDRSSAELPFTLHRTQFPIRLATAMTFSVDVDLGRHP</sequence>
<dbReference type="AlphaFoldDB" id="A0A2X0N0W6"/>